<feature type="compositionally biased region" description="Polar residues" evidence="1">
    <location>
        <begin position="36"/>
        <end position="49"/>
    </location>
</feature>
<sequence>MTELLFGVILRANKKVSHWKDSSSAKPITHIVHNAHNPNGNNSPQMGVNSSGMPGMIPSSPGMIRLPAGAPISGKNVESWAKPSQPSQGSRGGQWTEMSNHRDSPNINSNNSGSLWCDGDVKNVAHTHQTTDWSDSNSSPLAYLADKA</sequence>
<feature type="compositionally biased region" description="Polar residues" evidence="1">
    <location>
        <begin position="105"/>
        <end position="114"/>
    </location>
</feature>
<evidence type="ECO:0000313" key="2">
    <source>
        <dbReference type="EMBL" id="CAK9253971.1"/>
    </source>
</evidence>
<gene>
    <name evidence="2" type="ORF">CSSPJE1EN1_LOCUS29349</name>
</gene>
<organism evidence="2 3">
    <name type="scientific">Sphagnum jensenii</name>
    <dbReference type="NCBI Taxonomy" id="128206"/>
    <lineage>
        <taxon>Eukaryota</taxon>
        <taxon>Viridiplantae</taxon>
        <taxon>Streptophyta</taxon>
        <taxon>Embryophyta</taxon>
        <taxon>Bryophyta</taxon>
        <taxon>Sphagnophytina</taxon>
        <taxon>Sphagnopsida</taxon>
        <taxon>Sphagnales</taxon>
        <taxon>Sphagnaceae</taxon>
        <taxon>Sphagnum</taxon>
    </lineage>
</organism>
<comment type="caution">
    <text evidence="2">The sequence shown here is derived from an EMBL/GenBank/DDBJ whole genome shotgun (WGS) entry which is preliminary data.</text>
</comment>
<proteinExistence type="predicted"/>
<reference evidence="2" key="1">
    <citation type="submission" date="2024-02" db="EMBL/GenBank/DDBJ databases">
        <authorList>
            <consortium name="ELIXIR-Norway"/>
            <consortium name="Elixir Norway"/>
        </authorList>
    </citation>
    <scope>NUCLEOTIDE SEQUENCE</scope>
</reference>
<evidence type="ECO:0000313" key="3">
    <source>
        <dbReference type="Proteomes" id="UP001497444"/>
    </source>
</evidence>
<name>A0ABP0VHS7_9BRYO</name>
<dbReference type="Proteomes" id="UP001497444">
    <property type="component" value="Unassembled WGS sequence"/>
</dbReference>
<keyword evidence="3" id="KW-1185">Reference proteome</keyword>
<feature type="compositionally biased region" description="Low complexity" evidence="1">
    <location>
        <begin position="50"/>
        <end position="64"/>
    </location>
</feature>
<accession>A0ABP0VHS7</accession>
<feature type="region of interest" description="Disordered" evidence="1">
    <location>
        <begin position="32"/>
        <end position="148"/>
    </location>
</feature>
<dbReference type="EMBL" id="CAXAQS010000958">
    <property type="protein sequence ID" value="CAK9253971.1"/>
    <property type="molecule type" value="Genomic_DNA"/>
</dbReference>
<protein>
    <submittedName>
        <fullName evidence="2">Uncharacterized protein</fullName>
    </submittedName>
</protein>
<feature type="compositionally biased region" description="Polar residues" evidence="1">
    <location>
        <begin position="126"/>
        <end position="140"/>
    </location>
</feature>
<evidence type="ECO:0000256" key="1">
    <source>
        <dbReference type="SAM" id="MobiDB-lite"/>
    </source>
</evidence>